<dbReference type="EMBL" id="OW240913">
    <property type="protein sequence ID" value="CAH2252405.1"/>
    <property type="molecule type" value="Genomic_DNA"/>
</dbReference>
<feature type="compositionally biased region" description="Low complexity" evidence="5">
    <location>
        <begin position="85"/>
        <end position="100"/>
    </location>
</feature>
<dbReference type="Pfam" id="PF00030">
    <property type="entry name" value="Crystall"/>
    <property type="match status" value="6"/>
</dbReference>
<dbReference type="SMART" id="SM00458">
    <property type="entry name" value="RICIN"/>
    <property type="match status" value="1"/>
</dbReference>
<evidence type="ECO:0000256" key="3">
    <source>
        <dbReference type="ARBA" id="ARBA00022613"/>
    </source>
</evidence>
<feature type="compositionally biased region" description="Polar residues" evidence="5">
    <location>
        <begin position="601"/>
        <end position="613"/>
    </location>
</feature>
<dbReference type="PANTHER" id="PTHR11818">
    <property type="entry name" value="BETA/GAMMA CRYSTALLIN"/>
    <property type="match status" value="1"/>
</dbReference>
<feature type="compositionally biased region" description="Polar residues" evidence="5">
    <location>
        <begin position="475"/>
        <end position="490"/>
    </location>
</feature>
<feature type="compositionally biased region" description="Polar residues" evidence="5">
    <location>
        <begin position="756"/>
        <end position="770"/>
    </location>
</feature>
<dbReference type="PANTHER" id="PTHR11818:SF2">
    <property type="entry name" value="BETA_GAMMA CRYSTALLIN DOMAIN-CONTAINING PROTEIN 1"/>
    <property type="match status" value="1"/>
</dbReference>
<evidence type="ECO:0000313" key="7">
    <source>
        <dbReference type="EMBL" id="CAH2252405.1"/>
    </source>
</evidence>
<feature type="domain" description="Beta/gamma crystallin 'Greek key'" evidence="6">
    <location>
        <begin position="2362"/>
        <end position="2403"/>
    </location>
</feature>
<feature type="compositionally biased region" description="Polar residues" evidence="5">
    <location>
        <begin position="318"/>
        <end position="343"/>
    </location>
</feature>
<feature type="domain" description="Beta/gamma crystallin 'Greek key'" evidence="6">
    <location>
        <begin position="2321"/>
        <end position="2361"/>
    </location>
</feature>
<evidence type="ECO:0000259" key="6">
    <source>
        <dbReference type="PROSITE" id="PS50915"/>
    </source>
</evidence>
<feature type="compositionally biased region" description="Polar residues" evidence="5">
    <location>
        <begin position="967"/>
        <end position="979"/>
    </location>
</feature>
<feature type="region of interest" description="Disordered" evidence="5">
    <location>
        <begin position="469"/>
        <end position="661"/>
    </location>
</feature>
<feature type="region of interest" description="Disordered" evidence="5">
    <location>
        <begin position="1246"/>
        <end position="1283"/>
    </location>
</feature>
<feature type="region of interest" description="Disordered" evidence="5">
    <location>
        <begin position="1527"/>
        <end position="1551"/>
    </location>
</feature>
<keyword evidence="4" id="KW-0677">Repeat</keyword>
<feature type="region of interest" description="Disordered" evidence="5">
    <location>
        <begin position="1"/>
        <end position="455"/>
    </location>
</feature>
<evidence type="ECO:0000256" key="5">
    <source>
        <dbReference type="SAM" id="MobiDB-lite"/>
    </source>
</evidence>
<feature type="domain" description="Beta/gamma crystallin 'Greek key'" evidence="6">
    <location>
        <begin position="2272"/>
        <end position="2315"/>
    </location>
</feature>
<dbReference type="InterPro" id="IPR000772">
    <property type="entry name" value="Ricin_B_lectin"/>
</dbReference>
<feature type="compositionally biased region" description="Polar residues" evidence="5">
    <location>
        <begin position="27"/>
        <end position="39"/>
    </location>
</feature>
<dbReference type="Proteomes" id="UP001295444">
    <property type="component" value="Chromosome 02"/>
</dbReference>
<feature type="region of interest" description="Disordered" evidence="5">
    <location>
        <begin position="1725"/>
        <end position="1772"/>
    </location>
</feature>
<feature type="domain" description="Beta/gamma crystallin 'Greek key'" evidence="6">
    <location>
        <begin position="2038"/>
        <end position="2089"/>
    </location>
</feature>
<dbReference type="Gene3D" id="2.60.20.10">
    <property type="entry name" value="Crystallins"/>
    <property type="match status" value="6"/>
</dbReference>
<feature type="region of interest" description="Disordered" evidence="5">
    <location>
        <begin position="1210"/>
        <end position="1231"/>
    </location>
</feature>
<feature type="compositionally biased region" description="Polar residues" evidence="5">
    <location>
        <begin position="183"/>
        <end position="194"/>
    </location>
</feature>
<feature type="region of interest" description="Disordered" evidence="5">
    <location>
        <begin position="730"/>
        <end position="770"/>
    </location>
</feature>
<dbReference type="SUPFAM" id="SSF49695">
    <property type="entry name" value="gamma-Crystallin-like"/>
    <property type="match status" value="3"/>
</dbReference>
<feature type="compositionally biased region" description="Basic and acidic residues" evidence="5">
    <location>
        <begin position="199"/>
        <end position="210"/>
    </location>
</feature>
<feature type="compositionally biased region" description="Polar residues" evidence="5">
    <location>
        <begin position="212"/>
        <end position="226"/>
    </location>
</feature>
<feature type="region of interest" description="Disordered" evidence="5">
    <location>
        <begin position="1149"/>
        <end position="1188"/>
    </location>
</feature>
<feature type="domain" description="Beta/gamma crystallin 'Greek key'" evidence="6">
    <location>
        <begin position="2181"/>
        <end position="2223"/>
    </location>
</feature>
<feature type="compositionally biased region" description="Polar residues" evidence="5">
    <location>
        <begin position="1428"/>
        <end position="1448"/>
    </location>
</feature>
<keyword evidence="3" id="KW-0273">Eye lens protein</keyword>
<dbReference type="GO" id="GO:0005212">
    <property type="term" value="F:structural constituent of eye lens"/>
    <property type="evidence" value="ECO:0007669"/>
    <property type="project" value="UniProtKB-KW"/>
</dbReference>
<feature type="compositionally biased region" description="Basic and acidic residues" evidence="5">
    <location>
        <begin position="576"/>
        <end position="586"/>
    </location>
</feature>
<feature type="compositionally biased region" description="Polar residues" evidence="5">
    <location>
        <begin position="633"/>
        <end position="645"/>
    </location>
</feature>
<organism evidence="7 8">
    <name type="scientific">Pelobates cultripes</name>
    <name type="common">Western spadefoot toad</name>
    <dbReference type="NCBI Taxonomy" id="61616"/>
    <lineage>
        <taxon>Eukaryota</taxon>
        <taxon>Metazoa</taxon>
        <taxon>Chordata</taxon>
        <taxon>Craniata</taxon>
        <taxon>Vertebrata</taxon>
        <taxon>Euteleostomi</taxon>
        <taxon>Amphibia</taxon>
        <taxon>Batrachia</taxon>
        <taxon>Anura</taxon>
        <taxon>Pelobatoidea</taxon>
        <taxon>Pelobatidae</taxon>
        <taxon>Pelobates</taxon>
    </lineage>
</organism>
<feature type="domain" description="Beta/gamma crystallin 'Greek key'" evidence="6">
    <location>
        <begin position="1887"/>
        <end position="1937"/>
    </location>
</feature>
<feature type="compositionally biased region" description="Polar residues" evidence="5">
    <location>
        <begin position="1753"/>
        <end position="1765"/>
    </location>
</feature>
<feature type="compositionally biased region" description="Basic and acidic residues" evidence="5">
    <location>
        <begin position="1210"/>
        <end position="1223"/>
    </location>
</feature>
<feature type="region of interest" description="Disordered" evidence="5">
    <location>
        <begin position="959"/>
        <end position="1125"/>
    </location>
</feature>
<keyword evidence="8" id="KW-1185">Reference proteome</keyword>
<feature type="compositionally biased region" description="Low complexity" evidence="5">
    <location>
        <begin position="987"/>
        <end position="996"/>
    </location>
</feature>
<evidence type="ECO:0000256" key="1">
    <source>
        <dbReference type="ARBA" id="ARBA00003689"/>
    </source>
</evidence>
<sequence length="2540" mass="279413">MEKEKKGSFLGLGKFFSKNRTDEKCVNGSTKEAQQSSTQGEDEVVERPSMEQPAPGGLPSPGEHPTGEYKKRSFGSWRSKKRRSLASTSTSPTSSPGPLDSSDRHFEIPDGDQDVRPYSMIVTSQPELEVTHRKENEPNLILDEHVDKSKTQAAESPRKDSTRKPVLGKIGSLFNTSKRRQNRSLSDSPTSPTGPFSKANEKETPSERRRNQVSSPTDSKVPSQPSKAARLGNPSEHISEEQTSESWSEKEITNGESANGFSNQSNLSIKETESPNGPASDTASGSNIKPLQSPSPKASDKQNVTERNVKPLAPSPGRRNSATEGEATKITSKKLQVFSQDININKEESPKILSKKSTKFSGKLSDSKVRGQDKPVQASDKSEASNTTKLSSQAVLDCNTKEQTTLSPELSNAGETANGNINLNKVQATGDSSPGKNSLRGSPQEKLKTNGANDSALNSKVLAFEIYLSKPPETSCPTTPEAYSNGESMESSPSYKRSGKKRRSLKSQSSQNGEKKADCVSPQEQGLDSNFTFEGVTESPATPEQKTRPVPLSPEANGMSSANQDSKAGANRKLSPKGETDKDKQQHPASSYLRKKKDNHSASSVPASPTARKTQAKDSLFRNPLAAPVRTAEGSQTVPVSTTKDSCVEKQSLGSPSGNIGEDCVARSCENKEECTALAAGALPEDKQQGSSQGVPNESLQAKAGRVTPTAQSPVDLDVTTLKTTLKENTRSTVTSKLNIPPKPKNVELPIKPKFSENTGSTQEPATEQIIQRGSIANKISLFENKTTTHKQIDFPATKSITQPKKFVERAKLNFGKQTKRPVQKYHISPGKQTSDFRRPDIIKAENGTSEIKVESDTTQAERDNNKVEPAEKDTVTVERQMEDVKHGLDTVVVPSDAKEESVEHSLDAQSSKENIAAEKECLNTDLNSFEANKSKELSENIESLSVSPVEDNLLHLPRDPALHSVGDTTPYSNNTISEEGSLPDMGNVNKNNSSKGKAREVESENISGNDSSSIPSDIVDSSGTSTFPSTAEQGQSNDSTEVNRVESESQSLQSVKSIVKSRTNETEIVKSSSKESPKNIPKNKNAQETIPIADTIPNNFQEQGSVKGEEKETTLKQTDSLPEVEATQCSVRDTQEIQAFQTVVKGEDYLDKNEQSSSPSTDGTLNSTKNTEDVGESSEKVQIPTDQDAFDFTQGPLLSLVENTSALKEENALSESDRKESLQEFGKASQTQENALQVLTSIQKSDETSADSLEKTHAAHPPTSEIIPCLGRPVDNSDKSQDTQNTILENGVNEIAVSPTNKIPCIGKPVDNSDKSQDIQNTILETRNNEVAVSTEATATKPSVSELKDNENVLEARVGVEIQQQQKDNSPNILGFLTKADGEGFSEATVDVNTKQSKKTERVEPQVVKFLNEVDGRMEEYLEKYSAKSSSSTEMNAEDPNNTVNESDQGWATVNPYLPESVNHNGYVADTAQGNGSPQKTMNPEQYCKNIENHPETALNASVASDEGTLDSSADMEKFAETIRKLESPVTLPQKRKKNRAPKSPGPYCGLPPIREDYLEKILDGDSFSFGLGKKDRAKDMAPMALFKLQSRETAEKMLPKRASAEQSMLLKSLKSNRQPIFKPQETCDKDNADVTDLAVKRSRIESMYTSLKTPSAARSEENVFSPSVTTINTITTSFATPQKECAQTGKNFETKMTDSAKTAQSLVNESEKDIIKSNGTLAQDYLNSPQTDSAEQPQSRSPSDIVEKQTETNSVSQAKSQLSELKLSDRENSLDINTSLPGGNRMALPPFQSTSNIEPLNGEIIANDVPEIFYFKGHEPNSAHPNLVTEGFPGQGVDKINPRPGKLVILTEAEGEGSVIEVYSDEVDCTSWELTPHICIKTIRGCWIIYELPNFQGRSIALEEGDLELANPWAEEPQEESTPSPIVLGSLRHVVQDYRVCQIDLFTEPDGLGIMTSYFDDTEELQVYGRLQRTCSIRVHWGVWLIYEESGFQGIPYIIEPGEYPNLSFWNADEAFIGSMRPLKMGSRKVEIPYDPKIIIYEKPLFEGRNVEFEKEILKLEDLGSQENDGEETLLPFSTAGSLRVLSGLWVGYEKPGFEGHQYLLEEGDYEDWRQWGGFNGLLQSLRPILSDFSASHMTMYSEKDFDEKGPNINVLGIISNMEETGYGLRTQSVNVLSGVWVAYETPDFTGEQYILEKGMYRNFSDWGAKNAKISSVQPIVLDAIENPRGGFKVALFSEPDFQGQVYIFEGDTKNIEDSFTARSCKVIMGRWAVYDKEDFSGNLWVLEEGNFTNLCAMGCQHDTVIRSLQMIKYEFSEPAILLYGKENYKGRKVKLTTETMSIQAIGYSPDLVSLEVLGGIWVLYEFNNYRGRQIFIFPGKIAQWSQFSGWERIGSLRPLRQKRLYFKLRNKASGMFMSTNGTLDDIKLLRIQVMEDTGAEDQIWAYQEGTFRCRIAEDCSLATSGSLVTAGSKLGLTLEQTGACMQWNINPDGRIYARSKSNLVLDIKGGNQYDQQHVILNTVTEGKVSQLWEVCVL</sequence>
<reference evidence="7" key="1">
    <citation type="submission" date="2022-03" db="EMBL/GenBank/DDBJ databases">
        <authorList>
            <person name="Alioto T."/>
            <person name="Alioto T."/>
            <person name="Gomez Garrido J."/>
        </authorList>
    </citation>
    <scope>NUCLEOTIDE SEQUENCE</scope>
</reference>
<dbReference type="InterPro" id="IPR001064">
    <property type="entry name" value="Beta/gamma_crystallin"/>
</dbReference>
<dbReference type="SMART" id="SM00247">
    <property type="entry name" value="XTALbg"/>
    <property type="match status" value="6"/>
</dbReference>
<feature type="region of interest" description="Disordered" evidence="5">
    <location>
        <begin position="1427"/>
        <end position="1448"/>
    </location>
</feature>
<feature type="compositionally biased region" description="Basic and acidic residues" evidence="5">
    <location>
        <begin position="129"/>
        <end position="163"/>
    </location>
</feature>
<feature type="compositionally biased region" description="Polar residues" evidence="5">
    <location>
        <begin position="384"/>
        <end position="394"/>
    </location>
</feature>
<feature type="domain" description="Beta/gamma crystallin 'Greek key'" evidence="6">
    <location>
        <begin position="2234"/>
        <end position="2271"/>
    </location>
</feature>
<evidence type="ECO:0000313" key="8">
    <source>
        <dbReference type="Proteomes" id="UP001295444"/>
    </source>
</evidence>
<feature type="compositionally biased region" description="Polar residues" evidence="5">
    <location>
        <begin position="1024"/>
        <end position="1041"/>
    </location>
</feature>
<feature type="domain" description="Beta/gamma crystallin 'Greek key'" evidence="6">
    <location>
        <begin position="1984"/>
        <end position="2026"/>
    </location>
</feature>
<feature type="compositionally biased region" description="Polar residues" evidence="5">
    <location>
        <begin position="1156"/>
        <end position="1170"/>
    </location>
</feature>
<dbReference type="InterPro" id="IPR011024">
    <property type="entry name" value="G_crystallin-like"/>
</dbReference>
<feature type="domain" description="Beta/gamma crystallin 'Greek key'" evidence="6">
    <location>
        <begin position="2090"/>
        <end position="2132"/>
    </location>
</feature>
<feature type="compositionally biased region" description="Polar residues" evidence="5">
    <location>
        <begin position="689"/>
        <end position="700"/>
    </location>
</feature>
<feature type="compositionally biased region" description="Basic and acidic residues" evidence="5">
    <location>
        <begin position="1246"/>
        <end position="1258"/>
    </location>
</feature>
<accession>A0AAD1VTA0</accession>
<dbReference type="PROSITE" id="PS50231">
    <property type="entry name" value="RICIN_B_LECTIN"/>
    <property type="match status" value="1"/>
</dbReference>
<comment type="similarity">
    <text evidence="2">Belongs to the beta/gamma-crystallin family.</text>
</comment>
<evidence type="ECO:0000256" key="4">
    <source>
        <dbReference type="ARBA" id="ARBA00022737"/>
    </source>
</evidence>
<dbReference type="SUPFAM" id="SSF50370">
    <property type="entry name" value="Ricin B-like lectins"/>
    <property type="match status" value="1"/>
</dbReference>
<dbReference type="InterPro" id="IPR035992">
    <property type="entry name" value="Ricin_B-like_lectins"/>
</dbReference>
<feature type="region of interest" description="Disordered" evidence="5">
    <location>
        <begin position="680"/>
        <end position="715"/>
    </location>
</feature>
<evidence type="ECO:0000256" key="2">
    <source>
        <dbReference type="ARBA" id="ARBA00009646"/>
    </source>
</evidence>
<dbReference type="Pfam" id="PF00652">
    <property type="entry name" value="Ricin_B_lectin"/>
    <property type="match status" value="1"/>
</dbReference>
<feature type="compositionally biased region" description="Polar residues" evidence="5">
    <location>
        <begin position="254"/>
        <end position="297"/>
    </location>
</feature>
<feature type="compositionally biased region" description="Low complexity" evidence="5">
    <location>
        <begin position="1011"/>
        <end position="1023"/>
    </location>
</feature>
<comment type="function">
    <text evidence="1">Crystallins are the dominant structural components of the vertebrate eye lens.</text>
</comment>
<feature type="compositionally biased region" description="Basic and acidic residues" evidence="5">
    <location>
        <begin position="1063"/>
        <end position="1078"/>
    </location>
</feature>
<feature type="compositionally biased region" description="Basic and acidic residues" evidence="5">
    <location>
        <begin position="298"/>
        <end position="309"/>
    </location>
</feature>
<dbReference type="PROSITE" id="PS50915">
    <property type="entry name" value="CRYSTALLIN_BETA_GAMMA"/>
    <property type="match status" value="9"/>
</dbReference>
<feature type="region of interest" description="Disordered" evidence="5">
    <location>
        <begin position="1463"/>
        <end position="1486"/>
    </location>
</feature>
<proteinExistence type="inferred from homology"/>
<feature type="compositionally biased region" description="Polar residues" evidence="5">
    <location>
        <begin position="522"/>
        <end position="532"/>
    </location>
</feature>
<name>A0AAD1VTA0_PELCU</name>
<feature type="compositionally biased region" description="Polar residues" evidence="5">
    <location>
        <begin position="1725"/>
        <end position="1744"/>
    </location>
</feature>
<gene>
    <name evidence="7" type="ORF">PECUL_23A040083</name>
</gene>
<dbReference type="Gene3D" id="2.80.10.50">
    <property type="match status" value="1"/>
</dbReference>
<dbReference type="InterPro" id="IPR050252">
    <property type="entry name" value="Beta/Gamma-Crystallin"/>
</dbReference>
<protein>
    <recommendedName>
        <fullName evidence="6">Beta/gamma crystallin 'Greek key' domain-containing protein</fullName>
    </recommendedName>
</protein>
<feature type="compositionally biased region" description="Polar residues" evidence="5">
    <location>
        <begin position="1473"/>
        <end position="1485"/>
    </location>
</feature>
<feature type="compositionally biased region" description="Polar residues" evidence="5">
    <location>
        <begin position="401"/>
        <end position="441"/>
    </location>
</feature>
<dbReference type="PRINTS" id="PR01367">
    <property type="entry name" value="BGCRYSTALLIN"/>
</dbReference>